<dbReference type="Proteomes" id="UP000800036">
    <property type="component" value="Unassembled WGS sequence"/>
</dbReference>
<gene>
    <name evidence="2" type="ORF">BU23DRAFT_568865</name>
</gene>
<sequence length="252" mass="26751">MANGIGCTVEPMNQIAVARAIAAGDRRPGMLALCLSGRLNLANIPLGDPFADFRDASKSKNPEHNKFGGEPLEKGEPNHHTRIVEGDLAMIGLLGGISQVQRGLNLATGRVIVKRTITACGASAGNDGPHAGQHGDVDAAGVRAFSEDDAENIHHDRSSTEDKLHFSDVGATDGLSATRKRMRPSTMPISPAAALDVMPEPELEDAHLAKRRRSAERQAENVCSLAAALDSSPVLMFCCLPAANWRTLFVYA</sequence>
<dbReference type="AlphaFoldDB" id="A0A6A5V8P4"/>
<accession>A0A6A5V8P4</accession>
<proteinExistence type="predicted"/>
<protein>
    <submittedName>
        <fullName evidence="2">Uncharacterized protein</fullName>
    </submittedName>
</protein>
<feature type="region of interest" description="Disordered" evidence="1">
    <location>
        <begin position="56"/>
        <end position="78"/>
    </location>
</feature>
<evidence type="ECO:0000313" key="3">
    <source>
        <dbReference type="Proteomes" id="UP000800036"/>
    </source>
</evidence>
<keyword evidence="3" id="KW-1185">Reference proteome</keyword>
<evidence type="ECO:0000256" key="1">
    <source>
        <dbReference type="SAM" id="MobiDB-lite"/>
    </source>
</evidence>
<reference evidence="2" key="1">
    <citation type="journal article" date="2020" name="Stud. Mycol.">
        <title>101 Dothideomycetes genomes: a test case for predicting lifestyles and emergence of pathogens.</title>
        <authorList>
            <person name="Haridas S."/>
            <person name="Albert R."/>
            <person name="Binder M."/>
            <person name="Bloem J."/>
            <person name="Labutti K."/>
            <person name="Salamov A."/>
            <person name="Andreopoulos B."/>
            <person name="Baker S."/>
            <person name="Barry K."/>
            <person name="Bills G."/>
            <person name="Bluhm B."/>
            <person name="Cannon C."/>
            <person name="Castanera R."/>
            <person name="Culley D."/>
            <person name="Daum C."/>
            <person name="Ezra D."/>
            <person name="Gonzalez J."/>
            <person name="Henrissat B."/>
            <person name="Kuo A."/>
            <person name="Liang C."/>
            <person name="Lipzen A."/>
            <person name="Lutzoni F."/>
            <person name="Magnuson J."/>
            <person name="Mondo S."/>
            <person name="Nolan M."/>
            <person name="Ohm R."/>
            <person name="Pangilinan J."/>
            <person name="Park H.-J."/>
            <person name="Ramirez L."/>
            <person name="Alfaro M."/>
            <person name="Sun H."/>
            <person name="Tritt A."/>
            <person name="Yoshinaga Y."/>
            <person name="Zwiers L.-H."/>
            <person name="Turgeon B."/>
            <person name="Goodwin S."/>
            <person name="Spatafora J."/>
            <person name="Crous P."/>
            <person name="Grigoriev I."/>
        </authorList>
    </citation>
    <scope>NUCLEOTIDE SEQUENCE</scope>
    <source>
        <strain evidence="2">CBS 107.79</strain>
    </source>
</reference>
<organism evidence="2 3">
    <name type="scientific">Bimuria novae-zelandiae CBS 107.79</name>
    <dbReference type="NCBI Taxonomy" id="1447943"/>
    <lineage>
        <taxon>Eukaryota</taxon>
        <taxon>Fungi</taxon>
        <taxon>Dikarya</taxon>
        <taxon>Ascomycota</taxon>
        <taxon>Pezizomycotina</taxon>
        <taxon>Dothideomycetes</taxon>
        <taxon>Pleosporomycetidae</taxon>
        <taxon>Pleosporales</taxon>
        <taxon>Massarineae</taxon>
        <taxon>Didymosphaeriaceae</taxon>
        <taxon>Bimuria</taxon>
    </lineage>
</organism>
<name>A0A6A5V8P4_9PLEO</name>
<evidence type="ECO:0000313" key="2">
    <source>
        <dbReference type="EMBL" id="KAF1972659.1"/>
    </source>
</evidence>
<dbReference type="EMBL" id="ML976685">
    <property type="protein sequence ID" value="KAF1972659.1"/>
    <property type="molecule type" value="Genomic_DNA"/>
</dbReference>